<dbReference type="Gene3D" id="3.20.20.140">
    <property type="entry name" value="Metal-dependent hydrolases"/>
    <property type="match status" value="2"/>
</dbReference>
<keyword evidence="4" id="KW-1185">Reference proteome</keyword>
<comment type="cofactor">
    <cofactor evidence="1">
        <name>Zn(2+)</name>
        <dbReference type="ChEBI" id="CHEBI:29105"/>
    </cofactor>
</comment>
<protein>
    <submittedName>
        <fullName evidence="3">Amidohydrolase family protein</fullName>
    </submittedName>
</protein>
<gene>
    <name evidence="3" type="ORF">ACFQ3U_04385</name>
</gene>
<dbReference type="EMBL" id="JBHTLY010000002">
    <property type="protein sequence ID" value="MFD1201128.1"/>
    <property type="molecule type" value="Genomic_DNA"/>
</dbReference>
<organism evidence="3 4">
    <name type="scientific">Leucobacter albus</name>
    <dbReference type="NCBI Taxonomy" id="272210"/>
    <lineage>
        <taxon>Bacteria</taxon>
        <taxon>Bacillati</taxon>
        <taxon>Actinomycetota</taxon>
        <taxon>Actinomycetes</taxon>
        <taxon>Micrococcales</taxon>
        <taxon>Microbacteriaceae</taxon>
        <taxon>Leucobacter</taxon>
    </lineage>
</organism>
<sequence>MAMTYDLAITGGKLVCGSAVKLGDIGIRGGEIVDISDPGELPGGAIRTIDAEDNLVMPGLVDLHVHLAEEDSGEQGHGMLARAGVTTALDLTGPTEETVRLAATHGAGLNIAVVEAIRPEKHLPLRPTPGQIRDALSRILAAGAIGVKLHIDAGWGPDETAAIIAEAAKQQLWIALHCGTTASASDLTGLEEGLRLADGARVQIAHVNSYCRGDIADPVREAERAIELLRAAPNAVGESYLDRFNATSGHCIDGEPVNRRLRGWLERAGFEPTERGVVRAIRADWAGVVVQGDEVTGLVSGEAGVAHYRAAGTQTLLCLPVNPAASRVLLAASKSATGAFDVPALATDGGGIPRNTTLSAGLALVELGFLTLPELVQKASTTPAGLLGLQNKGTLSDGADADVTIVDARTRAVSATIAGGRIVYSAGQTLRETSRLLTTRAEACGWAGPKTALELASSGLISGQW</sequence>
<proteinExistence type="predicted"/>
<name>A0ABW3TM75_9MICO</name>
<dbReference type="SUPFAM" id="SSF51556">
    <property type="entry name" value="Metallo-dependent hydrolases"/>
    <property type="match status" value="1"/>
</dbReference>
<evidence type="ECO:0000313" key="3">
    <source>
        <dbReference type="EMBL" id="MFD1201128.1"/>
    </source>
</evidence>
<feature type="domain" description="Amidohydrolase-related" evidence="2">
    <location>
        <begin position="55"/>
        <end position="182"/>
    </location>
</feature>
<dbReference type="Pfam" id="PF01979">
    <property type="entry name" value="Amidohydro_1"/>
    <property type="match status" value="1"/>
</dbReference>
<dbReference type="InterPro" id="IPR006680">
    <property type="entry name" value="Amidohydro-rel"/>
</dbReference>
<dbReference type="SUPFAM" id="SSF51338">
    <property type="entry name" value="Composite domain of metallo-dependent hydrolases"/>
    <property type="match status" value="1"/>
</dbReference>
<accession>A0ABW3TM75</accession>
<reference evidence="4" key="1">
    <citation type="journal article" date="2019" name="Int. J. Syst. Evol. Microbiol.">
        <title>The Global Catalogue of Microorganisms (GCM) 10K type strain sequencing project: providing services to taxonomists for standard genome sequencing and annotation.</title>
        <authorList>
            <consortium name="The Broad Institute Genomics Platform"/>
            <consortium name="The Broad Institute Genome Sequencing Center for Infectious Disease"/>
            <person name="Wu L."/>
            <person name="Ma J."/>
        </authorList>
    </citation>
    <scope>NUCLEOTIDE SEQUENCE [LARGE SCALE GENOMIC DNA]</scope>
    <source>
        <strain evidence="4">CCUG 50213</strain>
    </source>
</reference>
<evidence type="ECO:0000256" key="1">
    <source>
        <dbReference type="ARBA" id="ARBA00001947"/>
    </source>
</evidence>
<dbReference type="Proteomes" id="UP001597181">
    <property type="component" value="Unassembled WGS sequence"/>
</dbReference>
<evidence type="ECO:0000313" key="4">
    <source>
        <dbReference type="Proteomes" id="UP001597181"/>
    </source>
</evidence>
<dbReference type="PANTHER" id="PTHR11647:SF1">
    <property type="entry name" value="COLLAPSIN RESPONSE MEDIATOR PROTEIN"/>
    <property type="match status" value="1"/>
</dbReference>
<dbReference type="RefSeq" id="WP_343957053.1">
    <property type="nucleotide sequence ID" value="NZ_BAAAKZ010000001.1"/>
</dbReference>
<dbReference type="PANTHER" id="PTHR11647">
    <property type="entry name" value="HYDRANTOINASE/DIHYDROPYRIMIDINASE FAMILY MEMBER"/>
    <property type="match status" value="1"/>
</dbReference>
<comment type="caution">
    <text evidence="3">The sequence shown here is derived from an EMBL/GenBank/DDBJ whole genome shotgun (WGS) entry which is preliminary data.</text>
</comment>
<dbReference type="InterPro" id="IPR011059">
    <property type="entry name" value="Metal-dep_hydrolase_composite"/>
</dbReference>
<evidence type="ECO:0000259" key="2">
    <source>
        <dbReference type="Pfam" id="PF01979"/>
    </source>
</evidence>
<dbReference type="InterPro" id="IPR050378">
    <property type="entry name" value="Metallo-dep_Hydrolases_sf"/>
</dbReference>
<dbReference type="InterPro" id="IPR032466">
    <property type="entry name" value="Metal_Hydrolase"/>
</dbReference>